<evidence type="ECO:0000256" key="2">
    <source>
        <dbReference type="ARBA" id="ARBA00022679"/>
    </source>
</evidence>
<feature type="domain" description="Aminotransferase class I/classII large" evidence="3">
    <location>
        <begin position="93"/>
        <end position="166"/>
    </location>
</feature>
<evidence type="ECO:0000313" key="5">
    <source>
        <dbReference type="Proteomes" id="UP001642260"/>
    </source>
</evidence>
<dbReference type="PANTHER" id="PTHR13693:SF3">
    <property type="entry name" value="LD36009P"/>
    <property type="match status" value="1"/>
</dbReference>
<sequence length="177" mass="19721">MITIPYLTVVSTYFSYGLRFAFGQLRDYSRLIVDWCSTNNLQGYAPICLAHEDFYIRRLYHRIQDCFNRPISMLLILGLMLARGTLLTTTRLSRTTSVHAEIEECVAKYVGKPAAIVTGMGFTTNSAIIPVLIGKGGLIISDSLNHTSIVNGARGSGATIRIFQHNSNHFLSRLFSI</sequence>
<dbReference type="SUPFAM" id="SSF53383">
    <property type="entry name" value="PLP-dependent transferases"/>
    <property type="match status" value="1"/>
</dbReference>
<protein>
    <recommendedName>
        <fullName evidence="3">Aminotransferase class I/classII large domain-containing protein</fullName>
    </recommendedName>
</protein>
<proteinExistence type="predicted"/>
<dbReference type="Pfam" id="PF00155">
    <property type="entry name" value="Aminotran_1_2"/>
    <property type="match status" value="1"/>
</dbReference>
<dbReference type="InterPro" id="IPR015424">
    <property type="entry name" value="PyrdxlP-dep_Trfase"/>
</dbReference>
<dbReference type="GO" id="GO:0016740">
    <property type="term" value="F:transferase activity"/>
    <property type="evidence" value="ECO:0007669"/>
    <property type="project" value="UniProtKB-KW"/>
</dbReference>
<evidence type="ECO:0000256" key="1">
    <source>
        <dbReference type="ARBA" id="ARBA00001933"/>
    </source>
</evidence>
<dbReference type="EMBL" id="CAKOAT010708486">
    <property type="protein sequence ID" value="CAH8386327.1"/>
    <property type="molecule type" value="Genomic_DNA"/>
</dbReference>
<keyword evidence="5" id="KW-1185">Reference proteome</keyword>
<dbReference type="InterPro" id="IPR015421">
    <property type="entry name" value="PyrdxlP-dep_Trfase_major"/>
</dbReference>
<dbReference type="InterPro" id="IPR004839">
    <property type="entry name" value="Aminotransferase_I/II_large"/>
</dbReference>
<evidence type="ECO:0000259" key="3">
    <source>
        <dbReference type="Pfam" id="PF00155"/>
    </source>
</evidence>
<accession>A0ABC8LSI3</accession>
<dbReference type="InterPro" id="IPR050087">
    <property type="entry name" value="AON_synthase_class-II"/>
</dbReference>
<gene>
    <name evidence="4" type="ORF">ERUC_LOCUS38810</name>
</gene>
<dbReference type="Gene3D" id="3.40.640.10">
    <property type="entry name" value="Type I PLP-dependent aspartate aminotransferase-like (Major domain)"/>
    <property type="match status" value="1"/>
</dbReference>
<dbReference type="Proteomes" id="UP001642260">
    <property type="component" value="Unassembled WGS sequence"/>
</dbReference>
<comment type="cofactor">
    <cofactor evidence="1">
        <name>pyridoxal 5'-phosphate</name>
        <dbReference type="ChEBI" id="CHEBI:597326"/>
    </cofactor>
</comment>
<name>A0ABC8LSI3_ERUVS</name>
<comment type="caution">
    <text evidence="4">The sequence shown here is derived from an EMBL/GenBank/DDBJ whole genome shotgun (WGS) entry which is preliminary data.</text>
</comment>
<dbReference type="PANTHER" id="PTHR13693">
    <property type="entry name" value="CLASS II AMINOTRANSFERASE/8-AMINO-7-OXONONANOATE SYNTHASE"/>
    <property type="match status" value="1"/>
</dbReference>
<keyword evidence="2" id="KW-0808">Transferase</keyword>
<evidence type="ECO:0000313" key="4">
    <source>
        <dbReference type="EMBL" id="CAH8386327.1"/>
    </source>
</evidence>
<reference evidence="4 5" key="1">
    <citation type="submission" date="2022-03" db="EMBL/GenBank/DDBJ databases">
        <authorList>
            <person name="Macdonald S."/>
            <person name="Ahmed S."/>
            <person name="Newling K."/>
        </authorList>
    </citation>
    <scope>NUCLEOTIDE SEQUENCE [LARGE SCALE GENOMIC DNA]</scope>
</reference>
<dbReference type="AlphaFoldDB" id="A0ABC8LSI3"/>
<organism evidence="4 5">
    <name type="scientific">Eruca vesicaria subsp. sativa</name>
    <name type="common">Garden rocket</name>
    <name type="synonym">Eruca sativa</name>
    <dbReference type="NCBI Taxonomy" id="29727"/>
    <lineage>
        <taxon>Eukaryota</taxon>
        <taxon>Viridiplantae</taxon>
        <taxon>Streptophyta</taxon>
        <taxon>Embryophyta</taxon>
        <taxon>Tracheophyta</taxon>
        <taxon>Spermatophyta</taxon>
        <taxon>Magnoliopsida</taxon>
        <taxon>eudicotyledons</taxon>
        <taxon>Gunneridae</taxon>
        <taxon>Pentapetalae</taxon>
        <taxon>rosids</taxon>
        <taxon>malvids</taxon>
        <taxon>Brassicales</taxon>
        <taxon>Brassicaceae</taxon>
        <taxon>Brassiceae</taxon>
        <taxon>Eruca</taxon>
    </lineage>
</organism>